<organism evidence="1 2">
    <name type="scientific">Riccia sorocarpa</name>
    <dbReference type="NCBI Taxonomy" id="122646"/>
    <lineage>
        <taxon>Eukaryota</taxon>
        <taxon>Viridiplantae</taxon>
        <taxon>Streptophyta</taxon>
        <taxon>Embryophyta</taxon>
        <taxon>Marchantiophyta</taxon>
        <taxon>Marchantiopsida</taxon>
        <taxon>Marchantiidae</taxon>
        <taxon>Marchantiales</taxon>
        <taxon>Ricciaceae</taxon>
        <taxon>Riccia</taxon>
    </lineage>
</organism>
<keyword evidence="2" id="KW-1185">Reference proteome</keyword>
<dbReference type="InterPro" id="IPR004242">
    <property type="entry name" value="Transposase_21"/>
</dbReference>
<gene>
    <name evidence="1" type="ORF">R1sor_000050</name>
</gene>
<dbReference type="Pfam" id="PF02992">
    <property type="entry name" value="Transposase_21"/>
    <property type="match status" value="1"/>
</dbReference>
<evidence type="ECO:0000313" key="1">
    <source>
        <dbReference type="EMBL" id="KAL3682028.1"/>
    </source>
</evidence>
<dbReference type="Proteomes" id="UP001633002">
    <property type="component" value="Unassembled WGS sequence"/>
</dbReference>
<proteinExistence type="predicted"/>
<reference evidence="1 2" key="1">
    <citation type="submission" date="2024-09" db="EMBL/GenBank/DDBJ databases">
        <title>Chromosome-scale assembly of Riccia sorocarpa.</title>
        <authorList>
            <person name="Paukszto L."/>
        </authorList>
    </citation>
    <scope>NUCLEOTIDE SEQUENCE [LARGE SCALE GENOMIC DNA]</scope>
    <source>
        <strain evidence="1">LP-2024</strain>
        <tissue evidence="1">Aerial parts of the thallus</tissue>
    </source>
</reference>
<accession>A0ABD3GSU2</accession>
<dbReference type="EMBL" id="JBJQOH010000006">
    <property type="protein sequence ID" value="KAL3682028.1"/>
    <property type="molecule type" value="Genomic_DNA"/>
</dbReference>
<evidence type="ECO:0000313" key="2">
    <source>
        <dbReference type="Proteomes" id="UP001633002"/>
    </source>
</evidence>
<protein>
    <submittedName>
        <fullName evidence="1">Uncharacterized protein</fullName>
    </submittedName>
</protein>
<name>A0ABD3GSU2_9MARC</name>
<dbReference type="AlphaFoldDB" id="A0ABD3GSU2"/>
<comment type="caution">
    <text evidence="1">The sequence shown here is derived from an EMBL/GenBank/DDBJ whole genome shotgun (WGS) entry which is preliminary data.</text>
</comment>
<sequence>MRLVADSPAIAHIEESWPEFARDPRHVRLGLASDGVSTYSIKSSTYSTWPVALMNYNIPQWLATKKGFIILALIIHEVLARTETWIHRQLFEQWTGGKTRGWMSKTGGDNKTSLGLRRWSILHQLPYWKMSHFAIHRWLSNVSMLSAPTMSIGLLSSLTYLESDSL</sequence>